<evidence type="ECO:0000313" key="7">
    <source>
        <dbReference type="EMBL" id="OHT11686.1"/>
    </source>
</evidence>
<keyword evidence="2 4" id="KW-0547">Nucleotide-binding</keyword>
<name>A0A1J4KPQ6_9EUKA</name>
<dbReference type="PROSITE" id="PS00108">
    <property type="entry name" value="PROTEIN_KINASE_ST"/>
    <property type="match status" value="1"/>
</dbReference>
<dbReference type="FunFam" id="3.30.200.20:FF:000042">
    <property type="entry name" value="Aurora kinase A"/>
    <property type="match status" value="1"/>
</dbReference>
<dbReference type="InterPro" id="IPR001245">
    <property type="entry name" value="Ser-Thr/Tyr_kinase_cat_dom"/>
</dbReference>
<sequence length="465" mass="52909">MTYLSKFKPKISNIRYLTFSDKIEHISFISFIQSIFYLKNSIAIKAFQFLNIDIFSMNKTIFNNIFELPIIFGKMLNPFPHLPHQIRNYKLTSLIGGGGFAAVYKATNIHYNMEFAVKVVCPKQDSQSRINRSFDAEVRALLKLDHPNVIRMYDFFREGEYMFLVLEYCAGGTLEDRITNNDFASLFTLPSQAPSTGYSNNAIPNSNSNNGYPPIGHSSNYNATSINSLKILNNYINSEKNSEESKIKICHQIISALQYCYDNNIAHRDIKASNVLFDSAGRAKVADFGLSELIGHDDNLSEFDGSLFYAAPEIYKKVSFNPFKSDVWALGVLFYRLFSREFPFMGESKSQLKKQIVIGYYNQNLPTTIGSIIKKMLVVEPEKRTTICDLSKMDFFKSYNTTSILRNPCKLTSSIRYLSIGSKLRRNSNDGRVGSLTPDVRAKMSDQSMLTVKTLLKPPFLSTRK</sequence>
<keyword evidence="1 5" id="KW-0418">Kinase</keyword>
<dbReference type="AlphaFoldDB" id="A0A1J4KPQ6"/>
<evidence type="ECO:0000259" key="6">
    <source>
        <dbReference type="PROSITE" id="PS50011"/>
    </source>
</evidence>
<accession>A0A1J4KPQ6</accession>
<dbReference type="VEuPathDB" id="TrichDB:TRFO_03928"/>
<dbReference type="EMBL" id="MLAK01000582">
    <property type="protein sequence ID" value="OHT11686.1"/>
    <property type="molecule type" value="Genomic_DNA"/>
</dbReference>
<evidence type="ECO:0000256" key="2">
    <source>
        <dbReference type="ARBA" id="ARBA00022741"/>
    </source>
</evidence>
<reference evidence="7" key="1">
    <citation type="submission" date="2016-10" db="EMBL/GenBank/DDBJ databases">
        <authorList>
            <person name="Benchimol M."/>
            <person name="Almeida L.G."/>
            <person name="Vasconcelos A.T."/>
            <person name="Perreira-Neves A."/>
            <person name="Rosa I.A."/>
            <person name="Tasca T."/>
            <person name="Bogo M.R."/>
            <person name="de Souza W."/>
        </authorList>
    </citation>
    <scope>NUCLEOTIDE SEQUENCE [LARGE SCALE GENOMIC DNA]</scope>
    <source>
        <strain evidence="7">K</strain>
    </source>
</reference>
<dbReference type="SUPFAM" id="SSF56112">
    <property type="entry name" value="Protein kinase-like (PK-like)"/>
    <property type="match status" value="1"/>
</dbReference>
<comment type="caution">
    <text evidence="7">The sequence shown here is derived from an EMBL/GenBank/DDBJ whole genome shotgun (WGS) entry which is preliminary data.</text>
</comment>
<dbReference type="PANTHER" id="PTHR24362:SF309">
    <property type="entry name" value="PROTEIN KINASE DOMAIN-CONTAINING PROTEIN"/>
    <property type="match status" value="1"/>
</dbReference>
<keyword evidence="1 5" id="KW-0808">Transferase</keyword>
<evidence type="ECO:0000256" key="4">
    <source>
        <dbReference type="PROSITE-ProRule" id="PRU10141"/>
    </source>
</evidence>
<dbReference type="Pfam" id="PF07714">
    <property type="entry name" value="PK_Tyr_Ser-Thr"/>
    <property type="match status" value="1"/>
</dbReference>
<dbReference type="PANTHER" id="PTHR24362">
    <property type="entry name" value="SERINE/THREONINE-PROTEIN KINASE NEK"/>
    <property type="match status" value="1"/>
</dbReference>
<dbReference type="OrthoDB" id="2093270at2759"/>
<feature type="domain" description="Protein kinase" evidence="6">
    <location>
        <begin position="89"/>
        <end position="396"/>
    </location>
</feature>
<dbReference type="GO" id="GO:0005524">
    <property type="term" value="F:ATP binding"/>
    <property type="evidence" value="ECO:0007669"/>
    <property type="project" value="UniProtKB-UniRule"/>
</dbReference>
<feature type="binding site" evidence="4">
    <location>
        <position position="118"/>
    </location>
    <ligand>
        <name>ATP</name>
        <dbReference type="ChEBI" id="CHEBI:30616"/>
    </ligand>
</feature>
<evidence type="ECO:0000256" key="5">
    <source>
        <dbReference type="RuleBase" id="RU000304"/>
    </source>
</evidence>
<dbReference type="RefSeq" id="XP_068364822.1">
    <property type="nucleotide sequence ID" value="XM_068491595.1"/>
</dbReference>
<dbReference type="InterPro" id="IPR000719">
    <property type="entry name" value="Prot_kinase_dom"/>
</dbReference>
<keyword evidence="3 4" id="KW-0067">ATP-binding</keyword>
<dbReference type="Gene3D" id="1.10.510.10">
    <property type="entry name" value="Transferase(Phosphotransferase) domain 1"/>
    <property type="match status" value="2"/>
</dbReference>
<dbReference type="PROSITE" id="PS50011">
    <property type="entry name" value="PROTEIN_KINASE_DOM"/>
    <property type="match status" value="1"/>
</dbReference>
<dbReference type="GO" id="GO:0004674">
    <property type="term" value="F:protein serine/threonine kinase activity"/>
    <property type="evidence" value="ECO:0007669"/>
    <property type="project" value="UniProtKB-KW"/>
</dbReference>
<proteinExistence type="inferred from homology"/>
<dbReference type="SMART" id="SM00220">
    <property type="entry name" value="S_TKc"/>
    <property type="match status" value="1"/>
</dbReference>
<gene>
    <name evidence="7" type="ORF">TRFO_03928</name>
</gene>
<keyword evidence="1 5" id="KW-0723">Serine/threonine-protein kinase</keyword>
<comment type="similarity">
    <text evidence="5">Belongs to the protein kinase superfamily.</text>
</comment>
<protein>
    <recommendedName>
        <fullName evidence="6">Protein kinase domain-containing protein</fullName>
    </recommendedName>
</protein>
<keyword evidence="8" id="KW-1185">Reference proteome</keyword>
<organism evidence="7 8">
    <name type="scientific">Tritrichomonas foetus</name>
    <dbReference type="NCBI Taxonomy" id="1144522"/>
    <lineage>
        <taxon>Eukaryota</taxon>
        <taxon>Metamonada</taxon>
        <taxon>Parabasalia</taxon>
        <taxon>Tritrichomonadida</taxon>
        <taxon>Tritrichomonadidae</taxon>
        <taxon>Tritrichomonas</taxon>
    </lineage>
</organism>
<dbReference type="InterPro" id="IPR008271">
    <property type="entry name" value="Ser/Thr_kinase_AS"/>
</dbReference>
<evidence type="ECO:0000313" key="8">
    <source>
        <dbReference type="Proteomes" id="UP000179807"/>
    </source>
</evidence>
<dbReference type="GeneID" id="94826299"/>
<dbReference type="InterPro" id="IPR011009">
    <property type="entry name" value="Kinase-like_dom_sf"/>
</dbReference>
<dbReference type="PROSITE" id="PS00107">
    <property type="entry name" value="PROTEIN_KINASE_ATP"/>
    <property type="match status" value="1"/>
</dbReference>
<dbReference type="InterPro" id="IPR017441">
    <property type="entry name" value="Protein_kinase_ATP_BS"/>
</dbReference>
<dbReference type="Proteomes" id="UP000179807">
    <property type="component" value="Unassembled WGS sequence"/>
</dbReference>
<evidence type="ECO:0000256" key="1">
    <source>
        <dbReference type="ARBA" id="ARBA00022527"/>
    </source>
</evidence>
<evidence type="ECO:0000256" key="3">
    <source>
        <dbReference type="ARBA" id="ARBA00022840"/>
    </source>
</evidence>